<name>A0A166YZL8_METRR</name>
<dbReference type="PANTHER" id="PTHR21310">
    <property type="entry name" value="AMINOGLYCOSIDE PHOSPHOTRANSFERASE-RELATED-RELATED"/>
    <property type="match status" value="1"/>
</dbReference>
<feature type="domain" description="DDE-1" evidence="2">
    <location>
        <begin position="424"/>
        <end position="498"/>
    </location>
</feature>
<feature type="domain" description="Aminoglycoside phosphotransferase" evidence="1">
    <location>
        <begin position="38"/>
        <end position="230"/>
    </location>
</feature>
<dbReference type="CDD" id="cd05120">
    <property type="entry name" value="APH_ChoK_like"/>
    <property type="match status" value="1"/>
</dbReference>
<dbReference type="Gene3D" id="3.90.1200.10">
    <property type="match status" value="1"/>
</dbReference>
<dbReference type="OrthoDB" id="2906425at2759"/>
<gene>
    <name evidence="3" type="ORF">NOR_07087</name>
</gene>
<dbReference type="InterPro" id="IPR051678">
    <property type="entry name" value="AGP_Transferase"/>
</dbReference>
<dbReference type="STRING" id="1081105.A0A166YZL8"/>
<dbReference type="Pfam" id="PF03184">
    <property type="entry name" value="DDE_1"/>
    <property type="match status" value="1"/>
</dbReference>
<organism evidence="3 4">
    <name type="scientific">Metarhizium rileyi (strain RCEF 4871)</name>
    <name type="common">Nomuraea rileyi</name>
    <dbReference type="NCBI Taxonomy" id="1649241"/>
    <lineage>
        <taxon>Eukaryota</taxon>
        <taxon>Fungi</taxon>
        <taxon>Dikarya</taxon>
        <taxon>Ascomycota</taxon>
        <taxon>Pezizomycotina</taxon>
        <taxon>Sordariomycetes</taxon>
        <taxon>Hypocreomycetidae</taxon>
        <taxon>Hypocreales</taxon>
        <taxon>Clavicipitaceae</taxon>
        <taxon>Metarhizium</taxon>
    </lineage>
</organism>
<dbReference type="Proteomes" id="UP000243498">
    <property type="component" value="Unassembled WGS sequence"/>
</dbReference>
<accession>A0A166YZL8</accession>
<evidence type="ECO:0000259" key="1">
    <source>
        <dbReference type="Pfam" id="PF01636"/>
    </source>
</evidence>
<dbReference type="Pfam" id="PF01636">
    <property type="entry name" value="APH"/>
    <property type="match status" value="1"/>
</dbReference>
<dbReference type="PANTHER" id="PTHR21310:SF15">
    <property type="entry name" value="AMINOGLYCOSIDE PHOSPHOTRANSFERASE DOMAIN-CONTAINING PROTEIN"/>
    <property type="match status" value="1"/>
</dbReference>
<protein>
    <submittedName>
        <fullName evidence="3">Protein kinase-like domain protein</fullName>
    </submittedName>
</protein>
<dbReference type="InterPro" id="IPR002575">
    <property type="entry name" value="Aminoglycoside_PTrfase"/>
</dbReference>
<dbReference type="GO" id="GO:0003676">
    <property type="term" value="F:nucleic acid binding"/>
    <property type="evidence" value="ECO:0007669"/>
    <property type="project" value="InterPro"/>
</dbReference>
<dbReference type="EMBL" id="AZHC01000030">
    <property type="protein sequence ID" value="OAA37388.1"/>
    <property type="molecule type" value="Genomic_DNA"/>
</dbReference>
<sequence>MARKITKDDLAAATRAGPFCAIYFLADGKTIAKTGQNTRLAEANTMRFIRENTNIPVPEVYDAYTDDETGHVCIVMEKVEGQTLHEAWPSYNDADKETVVQQLRGYFNELRRLKSPIISCTDGSPCDDQYFDDDIGGYGPYTTEESFNQGLVRAWTKGREDDALIRFLCKTLLHNMQGHEFVMTHNDFAPRNFLVRASQVVAILDWELSGYFPEYWEFAKAIWRPDWDSPWMKDDLVERVLDPYYQQASVILNTSYTIWNHPEITQTYLKAVERSREAFDAQGLEDVELFYSQLQATILKFRIGASETWNENEAGMRIGCLRDRVQVLVARTSRHKAPRPEVLDPANRESCTVIASINAMGDSLLMWLVFAHYPTTNWTGIDIGTGEKQSGKSLEQWFGCDKHLRLPDRGMSRVERPPVDRPEEEKIYRLLVVDGFTGHTNLAFAEYCIKFDIIIAILPPHSTHLMRPLDVGVFQPLKAAYQKTLRKSFAEGNLSFSRVGFLTAFQQVYEADFTKS</sequence>
<keyword evidence="4" id="KW-1185">Reference proteome</keyword>
<evidence type="ECO:0000313" key="4">
    <source>
        <dbReference type="Proteomes" id="UP000243498"/>
    </source>
</evidence>
<reference evidence="3 4" key="1">
    <citation type="journal article" date="2016" name="Genome Biol. Evol.">
        <title>Divergent and convergent evolution of fungal pathogenicity.</title>
        <authorList>
            <person name="Shang Y."/>
            <person name="Xiao G."/>
            <person name="Zheng P."/>
            <person name="Cen K."/>
            <person name="Zhan S."/>
            <person name="Wang C."/>
        </authorList>
    </citation>
    <scope>NUCLEOTIDE SEQUENCE [LARGE SCALE GENOMIC DNA]</scope>
    <source>
        <strain evidence="3 4">RCEF 4871</strain>
    </source>
</reference>
<dbReference type="InterPro" id="IPR011009">
    <property type="entry name" value="Kinase-like_dom_sf"/>
</dbReference>
<evidence type="ECO:0000259" key="2">
    <source>
        <dbReference type="Pfam" id="PF03184"/>
    </source>
</evidence>
<comment type="caution">
    <text evidence="3">The sequence shown here is derived from an EMBL/GenBank/DDBJ whole genome shotgun (WGS) entry which is preliminary data.</text>
</comment>
<dbReference type="InterPro" id="IPR004875">
    <property type="entry name" value="DDE_SF_endonuclease_dom"/>
</dbReference>
<dbReference type="SUPFAM" id="SSF56112">
    <property type="entry name" value="Protein kinase-like (PK-like)"/>
    <property type="match status" value="1"/>
</dbReference>
<proteinExistence type="predicted"/>
<evidence type="ECO:0000313" key="3">
    <source>
        <dbReference type="EMBL" id="OAA37388.1"/>
    </source>
</evidence>
<dbReference type="AlphaFoldDB" id="A0A166YZL8"/>